<keyword evidence="6" id="KW-0325">Glycoprotein</keyword>
<evidence type="ECO:0000256" key="3">
    <source>
        <dbReference type="ARBA" id="ARBA00022692"/>
    </source>
</evidence>
<dbReference type="Pfam" id="PF04515">
    <property type="entry name" value="Choline_transpo"/>
    <property type="match status" value="2"/>
</dbReference>
<keyword evidence="3 7" id="KW-0812">Transmembrane</keyword>
<keyword evidence="5 7" id="KW-0472">Membrane</keyword>
<accession>A0A6H5J5J9</accession>
<dbReference type="EMBL" id="CADCXV010001483">
    <property type="protein sequence ID" value="CAB0044775.1"/>
    <property type="molecule type" value="Genomic_DNA"/>
</dbReference>
<feature type="transmembrane region" description="Helical" evidence="7">
    <location>
        <begin position="7"/>
        <end position="26"/>
    </location>
</feature>
<proteinExistence type="inferred from homology"/>
<dbReference type="GO" id="GO:0022857">
    <property type="term" value="F:transmembrane transporter activity"/>
    <property type="evidence" value="ECO:0007669"/>
    <property type="project" value="UniProtKB-UniRule"/>
</dbReference>
<protein>
    <recommendedName>
        <fullName evidence="7">Choline transporter-like protein</fullName>
    </recommendedName>
</protein>
<feature type="transmembrane region" description="Helical" evidence="7">
    <location>
        <begin position="119"/>
        <end position="150"/>
    </location>
</feature>
<name>A0A6H5J5J9_9HYME</name>
<evidence type="ECO:0000256" key="2">
    <source>
        <dbReference type="ARBA" id="ARBA00007168"/>
    </source>
</evidence>
<evidence type="ECO:0000256" key="5">
    <source>
        <dbReference type="ARBA" id="ARBA00023136"/>
    </source>
</evidence>
<feature type="transmembrane region" description="Helical" evidence="7">
    <location>
        <begin position="162"/>
        <end position="182"/>
    </location>
</feature>
<sequence length="227" mass="26301">MPNPLSYIVRCVTMFLNFIFVFISMFDPFTDETYIFTAVHGDNFCTSSKQSFHLSRRNRSKIRVLRHCADRLTQWTASRTRTTLQLHQWSHSNGFGWRFRYLVLDSSQGERSPFYTLEILQNCFCVIDAVLGLGVLIVFAITAGVTYALVHKTEEEGATIAIAILLVLVVTLFFVIPIFMVLQVACDTIFLCVLEDYERHDDSETKPYYMSKKLKRLLLVNEEEIRL</sequence>
<keyword evidence="9" id="KW-1185">Reference proteome</keyword>
<evidence type="ECO:0000256" key="1">
    <source>
        <dbReference type="ARBA" id="ARBA00004141"/>
    </source>
</evidence>
<dbReference type="AlphaFoldDB" id="A0A6H5J5J9"/>
<reference evidence="8 9" key="1">
    <citation type="submission" date="2020-02" db="EMBL/GenBank/DDBJ databases">
        <authorList>
            <person name="Ferguson B K."/>
        </authorList>
    </citation>
    <scope>NUCLEOTIDE SEQUENCE [LARGE SCALE GENOMIC DNA]</scope>
</reference>
<evidence type="ECO:0000256" key="6">
    <source>
        <dbReference type="ARBA" id="ARBA00023180"/>
    </source>
</evidence>
<comment type="subcellular location">
    <subcellularLocation>
        <location evidence="7">Cell membrane</location>
        <topology evidence="7">Multi-pass membrane protein</topology>
    </subcellularLocation>
    <subcellularLocation>
        <location evidence="1">Membrane</location>
        <topology evidence="1">Multi-pass membrane protein</topology>
    </subcellularLocation>
</comment>
<keyword evidence="4 7" id="KW-1133">Transmembrane helix</keyword>
<dbReference type="GO" id="GO:0005886">
    <property type="term" value="C:plasma membrane"/>
    <property type="evidence" value="ECO:0007669"/>
    <property type="project" value="UniProtKB-SubCell"/>
</dbReference>
<evidence type="ECO:0000313" key="8">
    <source>
        <dbReference type="EMBL" id="CAB0044775.1"/>
    </source>
</evidence>
<organism evidence="8 9">
    <name type="scientific">Trichogramma brassicae</name>
    <dbReference type="NCBI Taxonomy" id="86971"/>
    <lineage>
        <taxon>Eukaryota</taxon>
        <taxon>Metazoa</taxon>
        <taxon>Ecdysozoa</taxon>
        <taxon>Arthropoda</taxon>
        <taxon>Hexapoda</taxon>
        <taxon>Insecta</taxon>
        <taxon>Pterygota</taxon>
        <taxon>Neoptera</taxon>
        <taxon>Endopterygota</taxon>
        <taxon>Hymenoptera</taxon>
        <taxon>Apocrita</taxon>
        <taxon>Proctotrupomorpha</taxon>
        <taxon>Chalcidoidea</taxon>
        <taxon>Trichogrammatidae</taxon>
        <taxon>Trichogramma</taxon>
    </lineage>
</organism>
<comment type="similarity">
    <text evidence="2 7">Belongs to the CTL (choline transporter-like) family.</text>
</comment>
<gene>
    <name evidence="8" type="ORF">TBRA_LOCUS16363</name>
</gene>
<dbReference type="OrthoDB" id="420519at2759"/>
<comment type="function">
    <text evidence="7">Choline transporter.</text>
</comment>
<dbReference type="PANTHER" id="PTHR12385">
    <property type="entry name" value="CHOLINE TRANSPORTER-LIKE (SLC FAMILY 44)"/>
    <property type="match status" value="1"/>
</dbReference>
<evidence type="ECO:0000313" key="9">
    <source>
        <dbReference type="Proteomes" id="UP000479190"/>
    </source>
</evidence>
<dbReference type="PANTHER" id="PTHR12385:SF14">
    <property type="entry name" value="CHOLINE TRANSPORTER-LIKE 2"/>
    <property type="match status" value="1"/>
</dbReference>
<dbReference type="Proteomes" id="UP000479190">
    <property type="component" value="Unassembled WGS sequence"/>
</dbReference>
<evidence type="ECO:0000256" key="4">
    <source>
        <dbReference type="ARBA" id="ARBA00022989"/>
    </source>
</evidence>
<evidence type="ECO:0000256" key="7">
    <source>
        <dbReference type="RuleBase" id="RU368066"/>
    </source>
</evidence>
<dbReference type="InterPro" id="IPR007603">
    <property type="entry name" value="Choline_transptr-like"/>
</dbReference>
<comment type="caution">
    <text evidence="7">Lacks conserved residue(s) required for the propagation of feature annotation.</text>
</comment>